<reference evidence="4 5" key="1">
    <citation type="journal article" date="2013" name="Int. J. Syst. Evol. Microbiol.">
        <title>Marinoscillum luteum sp. nov., isolated from marine sediment.</title>
        <authorList>
            <person name="Cha I.T."/>
            <person name="Park S.J."/>
            <person name="Kim S.J."/>
            <person name="Kim J.G."/>
            <person name="Jung M.Y."/>
            <person name="Shin K.S."/>
            <person name="Kwon K.K."/>
            <person name="Yang S.H."/>
            <person name="Seo Y.S."/>
            <person name="Rhee S.K."/>
        </authorList>
    </citation>
    <scope>NUCLEOTIDE SEQUENCE [LARGE SCALE GENOMIC DNA]</scope>
    <source>
        <strain evidence="4 5">KCTC 23939</strain>
    </source>
</reference>
<dbReference type="Gene3D" id="2.60.40.10">
    <property type="entry name" value="Immunoglobulins"/>
    <property type="match status" value="1"/>
</dbReference>
<dbReference type="SUPFAM" id="SSF63829">
    <property type="entry name" value="Calcium-dependent phosphotriesterase"/>
    <property type="match status" value="1"/>
</dbReference>
<evidence type="ECO:0000256" key="1">
    <source>
        <dbReference type="ARBA" id="ARBA00022553"/>
    </source>
</evidence>
<dbReference type="InterPro" id="IPR013783">
    <property type="entry name" value="Ig-like_fold"/>
</dbReference>
<dbReference type="InterPro" id="IPR011047">
    <property type="entry name" value="Quinoprotein_ADH-like_sf"/>
</dbReference>
<dbReference type="PANTHER" id="PTHR43547">
    <property type="entry name" value="TWO-COMPONENT HISTIDINE KINASE"/>
    <property type="match status" value="1"/>
</dbReference>
<evidence type="ECO:0000313" key="4">
    <source>
        <dbReference type="EMBL" id="MFH6981844.1"/>
    </source>
</evidence>
<proteinExistence type="predicted"/>
<feature type="transmembrane region" description="Helical" evidence="2">
    <location>
        <begin position="757"/>
        <end position="778"/>
    </location>
</feature>
<keyword evidence="1" id="KW-0597">Phosphoprotein</keyword>
<comment type="caution">
    <text evidence="4">The sequence shown here is derived from an EMBL/GenBank/DDBJ whole genome shotgun (WGS) entry which is preliminary data.</text>
</comment>
<accession>A0ABW7N5B6</accession>
<keyword evidence="5" id="KW-1185">Reference proteome</keyword>
<gene>
    <name evidence="4" type="ORF">ACHKAR_00265</name>
</gene>
<sequence length="864" mass="98528">MITKKFTLFVLGFVTILTTLYSGPRDFSMLVYNADRDFNGVFIYTIIQDEDGFLWVGGDDGLYRFDGKQMLNLNAKDSAINNLVTASVVSSDGHLFMGYYEGGISIVEHGRYRKIVSKEDLPNKVNRLRSHGEKTIWGLTQNKGLIRVQEDSVTHFSHSIFDQLISYDFMVYQDFIYVATNEGFLELKVEGDQLTSLGFLESTKGLQINSIFQDDHVKNLVWLGTNDGLYSHFLESRDIKPVEGFPAHVQVSSIAKDDLNTLWVGTKNHGLVEVDLNGIEVTAITFFNKQNGFESNQVGEVYVDHENEIWVGTFGRGLVQLNRAYFHHYELYKPLAVQGIHSIANYREDELILATEQGLVHAYHKAMRDSLIFEPLKYTQDYSFTSILVDGEVVWAGTRDGVIKVNLLQKTIERIGLAPKDVMEHHLIREIVKDNDGNLWISAAGNGVYHIKPSGELINLYNTRLGFYHNEIFAIFPDQAGNVWFGSHATGLALLPKGGEMQFLSKDEIFPAFDINTITQSADGNIWITTEGSGIYRFDGENFKQFTAKDGLLSNYCNAAVVDDIGQIWVGHRLGISLIQPGYDLIRTFHHPGELGETEAELNSVCKDRHGNIFFGNPYGVTKVNLPHFNFKIAKRHTHIKDLRLFYNATDLLKYSGKAKLDDILPSDLTFPYDENHITFDFVSINLRNPEAIYYQYMLVGFDKGWSPVEKSNYATYTNLDPGTYTFRVRESDHEALWDDEYTAITFRVNYPYWEMWWFYLLQIAAITLIVWLTYFLSGRLQNQFAIRLMVYISVFIAFEYVHTELEPYLTTVSGETPIFQVAVNLVLALCLLPIEIRLTHYLKLRAQAVEAKKELSATNQVEA</sequence>
<feature type="transmembrane region" description="Helical" evidence="2">
    <location>
        <begin position="785"/>
        <end position="803"/>
    </location>
</feature>
<dbReference type="Gene3D" id="2.130.10.10">
    <property type="entry name" value="YVTN repeat-like/Quinoprotein amine dehydrogenase"/>
    <property type="match status" value="2"/>
</dbReference>
<dbReference type="Pfam" id="PF07495">
    <property type="entry name" value="Y_Y_Y"/>
    <property type="match status" value="1"/>
</dbReference>
<evidence type="ECO:0000259" key="3">
    <source>
        <dbReference type="Pfam" id="PF07495"/>
    </source>
</evidence>
<keyword evidence="2" id="KW-0472">Membrane</keyword>
<dbReference type="InterPro" id="IPR011110">
    <property type="entry name" value="Reg_prop"/>
</dbReference>
<dbReference type="SUPFAM" id="SSF50998">
    <property type="entry name" value="Quinoprotein alcohol dehydrogenase-like"/>
    <property type="match status" value="1"/>
</dbReference>
<keyword evidence="2" id="KW-1133">Transmembrane helix</keyword>
<feature type="transmembrane region" description="Helical" evidence="2">
    <location>
        <begin position="818"/>
        <end position="837"/>
    </location>
</feature>
<feature type="domain" description="Two component regulator three Y" evidence="3">
    <location>
        <begin position="688"/>
        <end position="749"/>
    </location>
</feature>
<dbReference type="Pfam" id="PF07494">
    <property type="entry name" value="Reg_prop"/>
    <property type="match status" value="1"/>
</dbReference>
<name>A0ABW7N5B6_9BACT</name>
<dbReference type="Proteomes" id="UP001610063">
    <property type="component" value="Unassembled WGS sequence"/>
</dbReference>
<dbReference type="EMBL" id="JBIPKE010000005">
    <property type="protein sequence ID" value="MFH6981844.1"/>
    <property type="molecule type" value="Genomic_DNA"/>
</dbReference>
<evidence type="ECO:0000313" key="5">
    <source>
        <dbReference type="Proteomes" id="UP001610063"/>
    </source>
</evidence>
<evidence type="ECO:0000256" key="2">
    <source>
        <dbReference type="SAM" id="Phobius"/>
    </source>
</evidence>
<organism evidence="4 5">
    <name type="scientific">Marinoscillum luteum</name>
    <dbReference type="NCBI Taxonomy" id="861051"/>
    <lineage>
        <taxon>Bacteria</taxon>
        <taxon>Pseudomonadati</taxon>
        <taxon>Bacteroidota</taxon>
        <taxon>Cytophagia</taxon>
        <taxon>Cytophagales</taxon>
        <taxon>Reichenbachiellaceae</taxon>
        <taxon>Marinoscillum</taxon>
    </lineage>
</organism>
<dbReference type="RefSeq" id="WP_395415694.1">
    <property type="nucleotide sequence ID" value="NZ_JBIPKE010000005.1"/>
</dbReference>
<dbReference type="PANTHER" id="PTHR43547:SF2">
    <property type="entry name" value="HYBRID SIGNAL TRANSDUCTION HISTIDINE KINASE C"/>
    <property type="match status" value="1"/>
</dbReference>
<keyword evidence="2" id="KW-0812">Transmembrane</keyword>
<protein>
    <submittedName>
        <fullName evidence="4">Two-component regulator propeller domain-containing protein</fullName>
    </submittedName>
</protein>
<dbReference type="InterPro" id="IPR011123">
    <property type="entry name" value="Y_Y_Y"/>
</dbReference>
<dbReference type="InterPro" id="IPR015943">
    <property type="entry name" value="WD40/YVTN_repeat-like_dom_sf"/>
</dbReference>